<dbReference type="EMBL" id="JAVDKS010000012">
    <property type="protein sequence ID" value="MDQ2258858.1"/>
    <property type="molecule type" value="Genomic_DNA"/>
</dbReference>
<sequence length="90" mass="10119">MHTQNVNVKTAAQESSRKMGEGQDTVAVAREYVAQATALKEGVAVTLSEVNRYGDIQVEIRTHGLLNWRAWSFEADFLSDLKRKLQDVQL</sequence>
<name>A0AAW8HEK3_9ENTR</name>
<accession>A0AAW8HEK3</accession>
<dbReference type="Proteomes" id="UP001225042">
    <property type="component" value="Unassembled WGS sequence"/>
</dbReference>
<evidence type="ECO:0000256" key="1">
    <source>
        <dbReference type="SAM" id="MobiDB-lite"/>
    </source>
</evidence>
<protein>
    <submittedName>
        <fullName evidence="2">Uncharacterized protein</fullName>
    </submittedName>
</protein>
<dbReference type="AlphaFoldDB" id="A0AAW8HEK3"/>
<evidence type="ECO:0000313" key="3">
    <source>
        <dbReference type="Proteomes" id="UP001225042"/>
    </source>
</evidence>
<reference evidence="2 3" key="1">
    <citation type="submission" date="2023-08" db="EMBL/GenBank/DDBJ databases">
        <authorList>
            <person name="Dale J."/>
        </authorList>
    </citation>
    <scope>NUCLEOTIDE SEQUENCE [LARGE SCALE GENOMIC DNA]</scope>
    <source>
        <strain evidence="2 3">2023EL-00788</strain>
    </source>
</reference>
<comment type="caution">
    <text evidence="2">The sequence shown here is derived from an EMBL/GenBank/DDBJ whole genome shotgun (WGS) entry which is preliminary data.</text>
</comment>
<gene>
    <name evidence="2" type="ORF">RBJ67_22275</name>
</gene>
<keyword evidence="3" id="KW-1185">Reference proteome</keyword>
<organism evidence="2 3">
    <name type="scientific">Enterobacter soli</name>
    <dbReference type="NCBI Taxonomy" id="885040"/>
    <lineage>
        <taxon>Bacteria</taxon>
        <taxon>Pseudomonadati</taxon>
        <taxon>Pseudomonadota</taxon>
        <taxon>Gammaproteobacteria</taxon>
        <taxon>Enterobacterales</taxon>
        <taxon>Enterobacteriaceae</taxon>
        <taxon>Enterobacter</taxon>
    </lineage>
</organism>
<proteinExistence type="predicted"/>
<dbReference type="RefSeq" id="WP_148576995.1">
    <property type="nucleotide sequence ID" value="NZ_JAVDKR010000015.1"/>
</dbReference>
<evidence type="ECO:0000313" key="2">
    <source>
        <dbReference type="EMBL" id="MDQ2258858.1"/>
    </source>
</evidence>
<feature type="compositionally biased region" description="Polar residues" evidence="1">
    <location>
        <begin position="1"/>
        <end position="14"/>
    </location>
</feature>
<feature type="region of interest" description="Disordered" evidence="1">
    <location>
        <begin position="1"/>
        <end position="22"/>
    </location>
</feature>